<dbReference type="GO" id="GO:0005516">
    <property type="term" value="F:calmodulin binding"/>
    <property type="evidence" value="ECO:0007669"/>
    <property type="project" value="UniProtKB-KW"/>
</dbReference>
<organism evidence="17 18">
    <name type="scientific">Hevea brasiliensis</name>
    <name type="common">Para rubber tree</name>
    <name type="synonym">Siphonia brasiliensis</name>
    <dbReference type="NCBI Taxonomy" id="3981"/>
    <lineage>
        <taxon>Eukaryota</taxon>
        <taxon>Viridiplantae</taxon>
        <taxon>Streptophyta</taxon>
        <taxon>Embryophyta</taxon>
        <taxon>Tracheophyta</taxon>
        <taxon>Spermatophyta</taxon>
        <taxon>Magnoliopsida</taxon>
        <taxon>eudicotyledons</taxon>
        <taxon>Gunneridae</taxon>
        <taxon>Pentapetalae</taxon>
        <taxon>rosids</taxon>
        <taxon>fabids</taxon>
        <taxon>Malpighiales</taxon>
        <taxon>Euphorbiaceae</taxon>
        <taxon>Crotonoideae</taxon>
        <taxon>Micrandreae</taxon>
        <taxon>Hevea</taxon>
    </lineage>
</organism>
<dbReference type="CDD" id="cd15475">
    <property type="entry name" value="MyosinXI_CBD"/>
    <property type="match status" value="1"/>
</dbReference>
<keyword evidence="5" id="KW-0112">Calmodulin-binding</keyword>
<evidence type="ECO:0000256" key="1">
    <source>
        <dbReference type="ARBA" id="ARBA00008049"/>
    </source>
</evidence>
<dbReference type="GO" id="GO:0005737">
    <property type="term" value="C:cytoplasm"/>
    <property type="evidence" value="ECO:0007669"/>
    <property type="project" value="TreeGrafter"/>
</dbReference>
<evidence type="ECO:0000256" key="3">
    <source>
        <dbReference type="ARBA" id="ARBA00022741"/>
    </source>
</evidence>
<dbReference type="EMBL" id="JAAGAX010000008">
    <property type="protein sequence ID" value="KAF2307171.1"/>
    <property type="molecule type" value="Genomic_DNA"/>
</dbReference>
<evidence type="ECO:0000259" key="15">
    <source>
        <dbReference type="PROSITE" id="PS51456"/>
    </source>
</evidence>
<dbReference type="Gene3D" id="1.20.58.530">
    <property type="match status" value="1"/>
</dbReference>
<keyword evidence="4 10" id="KW-0067">ATP-binding</keyword>
<gene>
    <name evidence="17" type="ORF">GH714_025260</name>
</gene>
<dbReference type="InterPro" id="IPR000048">
    <property type="entry name" value="IQ_motif_EF-hand-BS"/>
</dbReference>
<feature type="signal peptide" evidence="13">
    <location>
        <begin position="1"/>
        <end position="15"/>
    </location>
</feature>
<dbReference type="SMART" id="SM01132">
    <property type="entry name" value="DIL"/>
    <property type="match status" value="1"/>
</dbReference>
<dbReference type="GO" id="GO:0030048">
    <property type="term" value="P:actin filament-based movement"/>
    <property type="evidence" value="ECO:0007669"/>
    <property type="project" value="UniProtKB-ARBA"/>
</dbReference>
<evidence type="ECO:0000256" key="10">
    <source>
        <dbReference type="PROSITE-ProRule" id="PRU00782"/>
    </source>
</evidence>
<feature type="chain" id="PRO_5025472372" description="Myosin motor domain-containing protein" evidence="13">
    <location>
        <begin position="16"/>
        <end position="1425"/>
    </location>
</feature>
<keyword evidence="18" id="KW-1185">Reference proteome</keyword>
<feature type="domain" description="Myosin motor" evidence="15">
    <location>
        <begin position="67"/>
        <end position="671"/>
    </location>
</feature>
<keyword evidence="6 11" id="KW-0175">Coiled coil</keyword>
<feature type="binding site" evidence="10">
    <location>
        <begin position="161"/>
        <end position="168"/>
    </location>
    <ligand>
        <name>ATP</name>
        <dbReference type="ChEBI" id="CHEBI:30616"/>
    </ligand>
</feature>
<feature type="coiled-coil region" evidence="11">
    <location>
        <begin position="871"/>
        <end position="947"/>
    </location>
</feature>
<dbReference type="GO" id="GO:0005524">
    <property type="term" value="F:ATP binding"/>
    <property type="evidence" value="ECO:0007669"/>
    <property type="project" value="UniProtKB-UniRule"/>
</dbReference>
<comment type="similarity">
    <text evidence="1">Belongs to the TRAFAC class myosin-kinesin ATPase superfamily. Myosin family. Plant myosin class XI subfamily.</text>
</comment>
<reference evidence="17 18" key="1">
    <citation type="journal article" date="2020" name="Mol. Plant">
        <title>The Chromosome-Based Rubber Tree Genome Provides New Insights into Spurge Genome Evolution and Rubber Biosynthesis.</title>
        <authorList>
            <person name="Liu J."/>
            <person name="Shi C."/>
            <person name="Shi C.C."/>
            <person name="Li W."/>
            <person name="Zhang Q.J."/>
            <person name="Zhang Y."/>
            <person name="Li K."/>
            <person name="Lu H.F."/>
            <person name="Shi C."/>
            <person name="Zhu S.T."/>
            <person name="Xiao Z.Y."/>
            <person name="Nan H."/>
            <person name="Yue Y."/>
            <person name="Zhu X.G."/>
            <person name="Wu Y."/>
            <person name="Hong X.N."/>
            <person name="Fan G.Y."/>
            <person name="Tong Y."/>
            <person name="Zhang D."/>
            <person name="Mao C.L."/>
            <person name="Liu Y.L."/>
            <person name="Hao S.J."/>
            <person name="Liu W.Q."/>
            <person name="Lv M.Q."/>
            <person name="Zhang H.B."/>
            <person name="Liu Y."/>
            <person name="Hu-Tang G.R."/>
            <person name="Wang J.P."/>
            <person name="Wang J.H."/>
            <person name="Sun Y.H."/>
            <person name="Ni S.B."/>
            <person name="Chen W.B."/>
            <person name="Zhang X.C."/>
            <person name="Jiao Y.N."/>
            <person name="Eichler E.E."/>
            <person name="Li G.H."/>
            <person name="Liu X."/>
            <person name="Gao L.Z."/>
        </authorList>
    </citation>
    <scope>NUCLEOTIDE SEQUENCE [LARGE SCALE GENOMIC DNA]</scope>
    <source>
        <strain evidence="18">cv. GT1</strain>
        <tissue evidence="17">Leaf</tissue>
    </source>
</reference>
<evidence type="ECO:0000256" key="7">
    <source>
        <dbReference type="ARBA" id="ARBA00023123"/>
    </source>
</evidence>
<keyword evidence="3 10" id="KW-0547">Nucleotide-binding</keyword>
<dbReference type="Proteomes" id="UP000467840">
    <property type="component" value="Chromosome 9"/>
</dbReference>
<dbReference type="PRINTS" id="PR00193">
    <property type="entry name" value="MYOSINHEAVY"/>
</dbReference>
<accession>A0A6A6M0F2</accession>
<dbReference type="PROSITE" id="PS50096">
    <property type="entry name" value="IQ"/>
    <property type="match status" value="3"/>
</dbReference>
<feature type="coiled-coil region" evidence="11">
    <location>
        <begin position="779"/>
        <end position="835"/>
    </location>
</feature>
<dbReference type="GO" id="GO:0051015">
    <property type="term" value="F:actin filament binding"/>
    <property type="evidence" value="ECO:0007669"/>
    <property type="project" value="TreeGrafter"/>
</dbReference>
<evidence type="ECO:0000259" key="14">
    <source>
        <dbReference type="PROSITE" id="PS51126"/>
    </source>
</evidence>
<dbReference type="GO" id="GO:0000146">
    <property type="term" value="F:microfilament motor activity"/>
    <property type="evidence" value="ECO:0007669"/>
    <property type="project" value="TreeGrafter"/>
</dbReference>
<dbReference type="SUPFAM" id="SSF52540">
    <property type="entry name" value="P-loop containing nucleoside triphosphate hydrolases"/>
    <property type="match status" value="1"/>
</dbReference>
<dbReference type="InterPro" id="IPR002710">
    <property type="entry name" value="Dilute_dom"/>
</dbReference>
<dbReference type="PROSITE" id="PS51456">
    <property type="entry name" value="MYOSIN_MOTOR"/>
    <property type="match status" value="1"/>
</dbReference>
<dbReference type="FunFam" id="1.20.5.190:FF:000018">
    <property type="entry name" value="Myosin XI D"/>
    <property type="match status" value="1"/>
</dbReference>
<feature type="domain" description="Dilute" evidence="14">
    <location>
        <begin position="1055"/>
        <end position="1357"/>
    </location>
</feature>
<dbReference type="PROSITE" id="PS51126">
    <property type="entry name" value="DILUTE"/>
    <property type="match status" value="1"/>
</dbReference>
<dbReference type="PANTHER" id="PTHR13140">
    <property type="entry name" value="MYOSIN"/>
    <property type="match status" value="1"/>
</dbReference>
<dbReference type="InterPro" id="IPR001609">
    <property type="entry name" value="Myosin_head_motor_dom-like"/>
</dbReference>
<proteinExistence type="inferred from homology"/>
<feature type="domain" description="Myosin N-terminal SH3-like" evidence="16">
    <location>
        <begin position="13"/>
        <end position="62"/>
    </location>
</feature>
<dbReference type="Pfam" id="PF00063">
    <property type="entry name" value="Myosin_head"/>
    <property type="match status" value="1"/>
</dbReference>
<feature type="region of interest" description="Actin-binding" evidence="10">
    <location>
        <begin position="552"/>
        <end position="574"/>
    </location>
</feature>
<evidence type="ECO:0000256" key="11">
    <source>
        <dbReference type="SAM" id="Coils"/>
    </source>
</evidence>
<dbReference type="Gene3D" id="6.20.240.20">
    <property type="match status" value="1"/>
</dbReference>
<name>A0A6A6M0F2_HEVBR</name>
<dbReference type="GO" id="GO:0016459">
    <property type="term" value="C:myosin complex"/>
    <property type="evidence" value="ECO:0007669"/>
    <property type="project" value="UniProtKB-KW"/>
</dbReference>
<evidence type="ECO:0000313" key="17">
    <source>
        <dbReference type="EMBL" id="KAF2307171.1"/>
    </source>
</evidence>
<dbReference type="InterPro" id="IPR036961">
    <property type="entry name" value="Kinesin_motor_dom_sf"/>
</dbReference>
<evidence type="ECO:0000256" key="6">
    <source>
        <dbReference type="ARBA" id="ARBA00023054"/>
    </source>
</evidence>
<dbReference type="GO" id="GO:0007015">
    <property type="term" value="P:actin filament organization"/>
    <property type="evidence" value="ECO:0007669"/>
    <property type="project" value="InterPro"/>
</dbReference>
<dbReference type="Pfam" id="PF01843">
    <property type="entry name" value="DIL"/>
    <property type="match status" value="1"/>
</dbReference>
<dbReference type="SMART" id="SM00242">
    <property type="entry name" value="MYSc"/>
    <property type="match status" value="1"/>
</dbReference>
<dbReference type="CDD" id="cd01384">
    <property type="entry name" value="MYSc_Myo11"/>
    <property type="match status" value="1"/>
</dbReference>
<dbReference type="GO" id="GO:0016020">
    <property type="term" value="C:membrane"/>
    <property type="evidence" value="ECO:0007669"/>
    <property type="project" value="TreeGrafter"/>
</dbReference>
<dbReference type="Gene3D" id="3.40.850.10">
    <property type="entry name" value="Kinesin motor domain"/>
    <property type="match status" value="2"/>
</dbReference>
<evidence type="ECO:0000256" key="2">
    <source>
        <dbReference type="ARBA" id="ARBA00022737"/>
    </source>
</evidence>
<evidence type="ECO:0000256" key="13">
    <source>
        <dbReference type="SAM" id="SignalP"/>
    </source>
</evidence>
<keyword evidence="13" id="KW-0732">Signal</keyword>
<dbReference type="InterPro" id="IPR004009">
    <property type="entry name" value="SH3_Myosin"/>
</dbReference>
<dbReference type="Pfam" id="PF02736">
    <property type="entry name" value="Myosin_N"/>
    <property type="match status" value="1"/>
</dbReference>
<evidence type="ECO:0000256" key="5">
    <source>
        <dbReference type="ARBA" id="ARBA00022860"/>
    </source>
</evidence>
<feature type="region of interest" description="Disordered" evidence="12">
    <location>
        <begin position="952"/>
        <end position="992"/>
    </location>
</feature>
<evidence type="ECO:0000256" key="4">
    <source>
        <dbReference type="ARBA" id="ARBA00022840"/>
    </source>
</evidence>
<evidence type="ECO:0000256" key="9">
    <source>
        <dbReference type="ARBA" id="ARBA00023203"/>
    </source>
</evidence>
<evidence type="ECO:0000256" key="12">
    <source>
        <dbReference type="SAM" id="MobiDB-lite"/>
    </source>
</evidence>
<keyword evidence="9 10" id="KW-0009">Actin-binding</keyword>
<dbReference type="InterPro" id="IPR037975">
    <property type="entry name" value="MyosinXI_CBD"/>
</dbReference>
<keyword evidence="7 10" id="KW-0518">Myosin</keyword>
<dbReference type="Pfam" id="PF00612">
    <property type="entry name" value="IQ"/>
    <property type="match status" value="3"/>
</dbReference>
<keyword evidence="2" id="KW-0677">Repeat</keyword>
<comment type="caution">
    <text evidence="17">The sequence shown here is derived from an EMBL/GenBank/DDBJ whole genome shotgun (WGS) entry which is preliminary data.</text>
</comment>
<evidence type="ECO:0000256" key="8">
    <source>
        <dbReference type="ARBA" id="ARBA00023175"/>
    </source>
</evidence>
<evidence type="ECO:0008006" key="19">
    <source>
        <dbReference type="Google" id="ProtNLM"/>
    </source>
</evidence>
<evidence type="ECO:0000313" key="18">
    <source>
        <dbReference type="Proteomes" id="UP000467840"/>
    </source>
</evidence>
<dbReference type="Gene3D" id="1.20.5.190">
    <property type="match status" value="2"/>
</dbReference>
<evidence type="ECO:0000259" key="16">
    <source>
        <dbReference type="PROSITE" id="PS51844"/>
    </source>
</evidence>
<dbReference type="InterPro" id="IPR027417">
    <property type="entry name" value="P-loop_NTPase"/>
</dbReference>
<feature type="compositionally biased region" description="Basic and acidic residues" evidence="12">
    <location>
        <begin position="970"/>
        <end position="982"/>
    </location>
</feature>
<dbReference type="PROSITE" id="PS51844">
    <property type="entry name" value="SH3_LIKE"/>
    <property type="match status" value="1"/>
</dbReference>
<dbReference type="SMART" id="SM00015">
    <property type="entry name" value="IQ"/>
    <property type="match status" value="4"/>
</dbReference>
<dbReference type="PANTHER" id="PTHR13140:SF836">
    <property type="entry name" value="MYOSIN-6"/>
    <property type="match status" value="1"/>
</dbReference>
<dbReference type="InterPro" id="IPR036018">
    <property type="entry name" value="MYSc_Myo11"/>
</dbReference>
<dbReference type="FunFam" id="1.20.5.190:FF:000001">
    <property type="entry name" value="unconventional myosin-Va"/>
    <property type="match status" value="1"/>
</dbReference>
<keyword evidence="8 10" id="KW-0505">Motor protein</keyword>
<protein>
    <recommendedName>
        <fullName evidence="19">Myosin motor domain-containing protein</fullName>
    </recommendedName>
</protein>
<sequence>MLLCYWAAAVGLVVGSLVWLEDPYEAWVDGEVVEIKGEDIKVLCTSGKTVVAKASNVYAKDAEAPPCGVDDMTKLAYLHEPGVLQNLRTRYDMNEIYTYTGNILIAVNPFRKLPHLYDSHMMAQYKGAAFGELSPHPFAVADAAYRLMINEGVSQSILVSGESGAGKTESTKLLMRYLAYMGGRAAAEGRTVEQQVLESNPVLEAFGNAKTVRNNNSSRFGKFVEIQFDQSGRISGAAIRTYLLERSRVCQVSDPERNYHCFYMLCAAPPEDLQRYKLGNPRTFHYLNQSNCYELDGVDDSKEYIATRRAMDIVGISSDEQALEDSLCKRVIVTRDETITKWLDPEFAAVSRDALAKIVYSRLFDWLVDKINSSIGQDPESKCLIGVLDIYGFESFKTNRCLTACLQRKQEEYTKEEIDWSYIEFVDNKDVLDLIEKKPGGIIALLDEACMFPRSTHETFAQKLYQTFKNHKRFSKPKLARSDFTICHYAGDVTYQTELFLDKNKDYVVAEHQALLNASKCSFVSGLFPPLAEESSKQSKFSSIGSRFKQQLQALLETLSATEPHYIRCVKPNNLLKPAIFENKNVLQQLRCGGVMEAIRISCAGYPTRRPFDEFVDRFGILAPEVLDESSNEVTACKRLLDKVGLKGYQIGKTKIFLRAGQMAELDARRSEVLGRSASIIQRKVRSYLSRRCFIMVRQSAIQIQAACRGQLARQVYENMRREAASLRIQRCLRMYFARKAYTDLCCSAISIQTGMRGMAARDELRFRRQTRAAIVIQAARETGALQAAKNKLEKQVEELTWRLQLEKRMRADMEEAKTQENAKLQSALQEMQLQFKETKVMLVKEREAAKKAKEIVPVIQEVPVVDHAMLDKLKTENEKLKALVGSLEQKIDETEKKFEETNKISEERLKQALEAESRIVELKTAMHRLEEKFSDMETENQILRQQSLLQTPVRKTSERPPIATQGMENGHHVNDEHKAKEPQSTTPVKMFGTESDSKFRRSHIERQHENIDALISCVANNIGFSHGKPVAAFTIYKCLLHWKSFEAERTSVFDRLIQMIGSAIENEDNNDHMSYWLSNTSTLLFLLQRSLKAAGASGTTPNKKPSSAASLFGRMTMGFRSSPSSSNLAAAAALSVVRQVEAKYPALLFKQQLAAFVEKIYGIIRDNLKKELSSLLSLCIQAPRTSKGGVLRSGRSFGKDSPASHWQNIIDNLNILLSTLKQNFVPPVLIQKIFTQTFSYINVQLFNSLLLRRECCTFSNGEYVKAGLAELELWCCQAKEYAGASWDELKHIRQAVGFLVIHQKYRISYDEITNDLCPILSVQQLYRICTLYWDDNYNTRSVSPGVISSMRVLMTEDSNDAGSSSFLLDDNSGIPFSIDDLSNSLQREILWVFNQRRNYLGIQPSSFYKSEAKEAQASHLFCLK</sequence>